<keyword evidence="3" id="KW-1185">Reference proteome</keyword>
<feature type="region of interest" description="Disordered" evidence="1">
    <location>
        <begin position="1"/>
        <end position="26"/>
    </location>
</feature>
<organism evidence="2 3">
    <name type="scientific">Longimycelium tulufanense</name>
    <dbReference type="NCBI Taxonomy" id="907463"/>
    <lineage>
        <taxon>Bacteria</taxon>
        <taxon>Bacillati</taxon>
        <taxon>Actinomycetota</taxon>
        <taxon>Actinomycetes</taxon>
        <taxon>Pseudonocardiales</taxon>
        <taxon>Pseudonocardiaceae</taxon>
        <taxon>Longimycelium</taxon>
    </lineage>
</organism>
<comment type="caution">
    <text evidence="2">The sequence shown here is derived from an EMBL/GenBank/DDBJ whole genome shotgun (WGS) entry which is preliminary data.</text>
</comment>
<proteinExistence type="predicted"/>
<gene>
    <name evidence="2" type="ORF">GCM10012275_13250</name>
</gene>
<reference evidence="2" key="1">
    <citation type="journal article" date="2014" name="Int. J. Syst. Evol. Microbiol.">
        <title>Complete genome sequence of Corynebacterium casei LMG S-19264T (=DSM 44701T), isolated from a smear-ripened cheese.</title>
        <authorList>
            <consortium name="US DOE Joint Genome Institute (JGI-PGF)"/>
            <person name="Walter F."/>
            <person name="Albersmeier A."/>
            <person name="Kalinowski J."/>
            <person name="Ruckert C."/>
        </authorList>
    </citation>
    <scope>NUCLEOTIDE SEQUENCE</scope>
    <source>
        <strain evidence="2">CGMCC 4.5737</strain>
    </source>
</reference>
<evidence type="ECO:0000256" key="1">
    <source>
        <dbReference type="SAM" id="MobiDB-lite"/>
    </source>
</evidence>
<protein>
    <submittedName>
        <fullName evidence="2">Uncharacterized protein</fullName>
    </submittedName>
</protein>
<accession>A0A8J3C6T2</accession>
<reference evidence="2" key="2">
    <citation type="submission" date="2020-09" db="EMBL/GenBank/DDBJ databases">
        <authorList>
            <person name="Sun Q."/>
            <person name="Zhou Y."/>
        </authorList>
    </citation>
    <scope>NUCLEOTIDE SEQUENCE</scope>
    <source>
        <strain evidence="2">CGMCC 4.5737</strain>
    </source>
</reference>
<dbReference type="EMBL" id="BMMK01000004">
    <property type="protein sequence ID" value="GGM43617.1"/>
    <property type="molecule type" value="Genomic_DNA"/>
</dbReference>
<name>A0A8J3C6T2_9PSEU</name>
<evidence type="ECO:0000313" key="2">
    <source>
        <dbReference type="EMBL" id="GGM43617.1"/>
    </source>
</evidence>
<dbReference type="Proteomes" id="UP000637578">
    <property type="component" value="Unassembled WGS sequence"/>
</dbReference>
<dbReference type="AlphaFoldDB" id="A0A8J3C6T2"/>
<sequence>MGQGTIFTEARDAPSPDRAGGNAGDNVPAMAEQLSIMLDDDLAAQVRAAANDDISAWIAQAARERLAREFWEDHRKTTDALGINDPEWMAAEAAAREAARGER</sequence>
<evidence type="ECO:0000313" key="3">
    <source>
        <dbReference type="Proteomes" id="UP000637578"/>
    </source>
</evidence>